<feature type="transmembrane region" description="Helical" evidence="5">
    <location>
        <begin position="250"/>
        <end position="272"/>
    </location>
</feature>
<dbReference type="PANTHER" id="PTHR23542:SF1">
    <property type="entry name" value="MAJOR FACILITATOR SUPERFAMILY (MFS) PROFILE DOMAIN-CONTAINING PROTEIN"/>
    <property type="match status" value="1"/>
</dbReference>
<keyword evidence="4 5" id="KW-0472">Membrane</keyword>
<feature type="transmembrane region" description="Helical" evidence="5">
    <location>
        <begin position="46"/>
        <end position="66"/>
    </location>
</feature>
<dbReference type="SUPFAM" id="SSF103473">
    <property type="entry name" value="MFS general substrate transporter"/>
    <property type="match status" value="1"/>
</dbReference>
<dbReference type="PANTHER" id="PTHR23542">
    <property type="match status" value="1"/>
</dbReference>
<dbReference type="RefSeq" id="WP_193928535.1">
    <property type="nucleotide sequence ID" value="NZ_JADEYC010000018.1"/>
</dbReference>
<dbReference type="Pfam" id="PF07690">
    <property type="entry name" value="MFS_1"/>
    <property type="match status" value="1"/>
</dbReference>
<name>A0A929BB38_9PSEU</name>
<keyword evidence="8" id="KW-1185">Reference proteome</keyword>
<feature type="transmembrane region" description="Helical" evidence="5">
    <location>
        <begin position="308"/>
        <end position="331"/>
    </location>
</feature>
<organism evidence="7 8">
    <name type="scientific">Saccharopolyspora montiporae</name>
    <dbReference type="NCBI Taxonomy" id="2781240"/>
    <lineage>
        <taxon>Bacteria</taxon>
        <taxon>Bacillati</taxon>
        <taxon>Actinomycetota</taxon>
        <taxon>Actinomycetes</taxon>
        <taxon>Pseudonocardiales</taxon>
        <taxon>Pseudonocardiaceae</taxon>
        <taxon>Saccharopolyspora</taxon>
    </lineage>
</organism>
<feature type="transmembrane region" description="Helical" evidence="5">
    <location>
        <begin position="372"/>
        <end position="390"/>
    </location>
</feature>
<dbReference type="InterPro" id="IPR036259">
    <property type="entry name" value="MFS_trans_sf"/>
</dbReference>
<dbReference type="EMBL" id="JADEYC010000018">
    <property type="protein sequence ID" value="MBE9375100.1"/>
    <property type="molecule type" value="Genomic_DNA"/>
</dbReference>
<protein>
    <submittedName>
        <fullName evidence="7">MFS transporter</fullName>
    </submittedName>
</protein>
<feature type="domain" description="Major facilitator superfamily (MFS) profile" evidence="6">
    <location>
        <begin position="210"/>
        <end position="409"/>
    </location>
</feature>
<dbReference type="PROSITE" id="PS50850">
    <property type="entry name" value="MFS"/>
    <property type="match status" value="1"/>
</dbReference>
<feature type="transmembrane region" description="Helical" evidence="5">
    <location>
        <begin position="144"/>
        <end position="166"/>
    </location>
</feature>
<sequence length="409" mass="40415">MLQPYRVLIRVPHAPALMSFALLGRLHTPAVPLVVTFLVADWTGSYAISGLAVAATTLAHAVAGPLRGRAADRGSAPVLLLVTGAAYALGSLALVGLVVAADPSWWWVLVPLGLITGLCTPPVAQLGRAVWPRIARGRAVEAAYAVEATLQELLFVLAPLLAASAIALFGPVVAMLGCAVFSAAGPAAFAWALHRADVGAGPERPVVGTGSGLLRAGGFPALLGFAALLVGGLTVVDLLIVGWARDRGAPALAGLLAAVWAMGSLVGGLLAGGLPGRPRLLRRAVLAALGVCALVPVLPPVADAPVSLAGAVLFAGGAAIAPTLAAANGRVAELAPEHARSEAFGWFAAATTLGSGLAAPVAGALLDTSGPAGAAAVAAGALLIGVGLVAHHNARSSRSAPAADQTAVT</sequence>
<dbReference type="GO" id="GO:0005886">
    <property type="term" value="C:plasma membrane"/>
    <property type="evidence" value="ECO:0007669"/>
    <property type="project" value="UniProtKB-SubCell"/>
</dbReference>
<comment type="caution">
    <text evidence="7">The sequence shown here is derived from an EMBL/GenBank/DDBJ whole genome shotgun (WGS) entry which is preliminary data.</text>
</comment>
<feature type="transmembrane region" description="Helical" evidence="5">
    <location>
        <begin position="172"/>
        <end position="193"/>
    </location>
</feature>
<gene>
    <name evidence="7" type="ORF">IQ251_11670</name>
</gene>
<dbReference type="Proteomes" id="UP000598360">
    <property type="component" value="Unassembled WGS sequence"/>
</dbReference>
<dbReference type="InterPro" id="IPR011701">
    <property type="entry name" value="MFS"/>
</dbReference>
<keyword evidence="3 5" id="KW-1133">Transmembrane helix</keyword>
<evidence type="ECO:0000313" key="7">
    <source>
        <dbReference type="EMBL" id="MBE9375100.1"/>
    </source>
</evidence>
<feature type="transmembrane region" description="Helical" evidence="5">
    <location>
        <begin position="105"/>
        <end position="124"/>
    </location>
</feature>
<evidence type="ECO:0000256" key="3">
    <source>
        <dbReference type="ARBA" id="ARBA00022989"/>
    </source>
</evidence>
<dbReference type="AlphaFoldDB" id="A0A929BB38"/>
<reference evidence="7" key="1">
    <citation type="submission" date="2020-10" db="EMBL/GenBank/DDBJ databases">
        <title>Diversity and distribution of actinomycetes associated with coral in the coast of Hainan.</title>
        <authorList>
            <person name="Li F."/>
        </authorList>
    </citation>
    <scope>NUCLEOTIDE SEQUENCE</scope>
    <source>
        <strain evidence="7">HNM0983</strain>
    </source>
</reference>
<dbReference type="InterPro" id="IPR020846">
    <property type="entry name" value="MFS_dom"/>
</dbReference>
<feature type="transmembrane region" description="Helical" evidence="5">
    <location>
        <begin position="78"/>
        <end position="99"/>
    </location>
</feature>
<proteinExistence type="predicted"/>
<evidence type="ECO:0000256" key="1">
    <source>
        <dbReference type="ARBA" id="ARBA00004651"/>
    </source>
</evidence>
<feature type="transmembrane region" description="Helical" evidence="5">
    <location>
        <begin position="284"/>
        <end position="302"/>
    </location>
</feature>
<dbReference type="GO" id="GO:0022857">
    <property type="term" value="F:transmembrane transporter activity"/>
    <property type="evidence" value="ECO:0007669"/>
    <property type="project" value="InterPro"/>
</dbReference>
<feature type="transmembrane region" description="Helical" evidence="5">
    <location>
        <begin position="221"/>
        <end position="244"/>
    </location>
</feature>
<evidence type="ECO:0000256" key="2">
    <source>
        <dbReference type="ARBA" id="ARBA00022692"/>
    </source>
</evidence>
<dbReference type="Gene3D" id="1.20.1250.20">
    <property type="entry name" value="MFS general substrate transporter like domains"/>
    <property type="match status" value="1"/>
</dbReference>
<evidence type="ECO:0000256" key="4">
    <source>
        <dbReference type="ARBA" id="ARBA00023136"/>
    </source>
</evidence>
<evidence type="ECO:0000259" key="6">
    <source>
        <dbReference type="PROSITE" id="PS50850"/>
    </source>
</evidence>
<accession>A0A929BB38</accession>
<evidence type="ECO:0000313" key="8">
    <source>
        <dbReference type="Proteomes" id="UP000598360"/>
    </source>
</evidence>
<evidence type="ECO:0000256" key="5">
    <source>
        <dbReference type="SAM" id="Phobius"/>
    </source>
</evidence>
<comment type="subcellular location">
    <subcellularLocation>
        <location evidence="1">Cell membrane</location>
        <topology evidence="1">Multi-pass membrane protein</topology>
    </subcellularLocation>
</comment>
<keyword evidence="2 5" id="KW-0812">Transmembrane</keyword>
<feature type="transmembrane region" description="Helical" evidence="5">
    <location>
        <begin position="343"/>
        <end position="366"/>
    </location>
</feature>